<dbReference type="Proteomes" id="UP000184275">
    <property type="component" value="Unassembled WGS sequence"/>
</dbReference>
<proteinExistence type="predicted"/>
<sequence>MYEKYFVSHFSDVRTATIALTDSGFSFGEFFDPFEADYPGIIYFSLADGLCDCNFFVGTAPLGSSAIPAFCEYDFLVSVSAADSTVPMMDSIWIQKTPSFVFGDTLNLTDSNAFLPVINKEFYLSDLVYASAIPKFTDTVLSITFKQIIDSIYFVYRKDTSYFAYCQLLQSNGCFSFQIQCVFQNDGSTYFPAFELESHPYPSWFHSSDMIYFGTGIGVPVNEGTCLTWEEVEKYVKVAKENAVITSQKQNRQKESDSKSYQLNGSPSSGNHTDVVIENGKAKLRLKK</sequence>
<protein>
    <submittedName>
        <fullName evidence="2">Uncharacterized protein</fullName>
    </submittedName>
</protein>
<feature type="region of interest" description="Disordered" evidence="1">
    <location>
        <begin position="247"/>
        <end position="288"/>
    </location>
</feature>
<evidence type="ECO:0000313" key="3">
    <source>
        <dbReference type="Proteomes" id="UP000184275"/>
    </source>
</evidence>
<accession>A0A1M6PV07</accession>
<feature type="compositionally biased region" description="Polar residues" evidence="1">
    <location>
        <begin position="259"/>
        <end position="272"/>
    </location>
</feature>
<dbReference type="RefSeq" id="WP_073301753.1">
    <property type="nucleotide sequence ID" value="NZ_FRAW01000001.1"/>
</dbReference>
<organism evidence="2 3">
    <name type="scientific">Fibrobacter intestinalis</name>
    <dbReference type="NCBI Taxonomy" id="28122"/>
    <lineage>
        <taxon>Bacteria</taxon>
        <taxon>Pseudomonadati</taxon>
        <taxon>Fibrobacterota</taxon>
        <taxon>Fibrobacteria</taxon>
        <taxon>Fibrobacterales</taxon>
        <taxon>Fibrobacteraceae</taxon>
        <taxon>Fibrobacter</taxon>
    </lineage>
</organism>
<dbReference type="EMBL" id="FRAW01000001">
    <property type="protein sequence ID" value="SHK11722.1"/>
    <property type="molecule type" value="Genomic_DNA"/>
</dbReference>
<reference evidence="3" key="1">
    <citation type="submission" date="2016-11" db="EMBL/GenBank/DDBJ databases">
        <authorList>
            <person name="Varghese N."/>
            <person name="Submissions S."/>
        </authorList>
    </citation>
    <scope>NUCLEOTIDE SEQUENCE [LARGE SCALE GENOMIC DNA]</scope>
    <source>
        <strain evidence="3">UWOS</strain>
    </source>
</reference>
<evidence type="ECO:0000313" key="2">
    <source>
        <dbReference type="EMBL" id="SHK11722.1"/>
    </source>
</evidence>
<evidence type="ECO:0000256" key="1">
    <source>
        <dbReference type="SAM" id="MobiDB-lite"/>
    </source>
</evidence>
<gene>
    <name evidence="2" type="ORF">SAMN05720469_101128</name>
</gene>
<name>A0A1M6PV07_9BACT</name>
<keyword evidence="3" id="KW-1185">Reference proteome</keyword>
<dbReference type="AlphaFoldDB" id="A0A1M6PV07"/>